<sequence length="694" mass="77463">MKTMRVITRLLVALWFLAGWVQLPALAQLPLWPSLEQLLQGEPPITTSLNDAVTDVPFLDDFNPTGFVGISALPRGPQQGFVLRPGLFAFEAQSYCLNAGAYAPSKGDGYVYAPLKGARAGVIASLLRRSVERPEIAQRDIQALIWAILSRTRLSDMSPRMLAVATQLLTPQEMFEVNGGALGLIPESLLRQMMARLPQPIQQLLEAEARLRSLLTQANTTFEQLERAAVRFGVAPRGEGSREIPEGRWSYHPDGYFIRYFPSGYSHTRVELYVPEALEVRQDALGRIISIADAYGNRIETTYDDAIPPLTIAGDAGIQGYAFRSIRFVQSLEIPPEMAMALEFTWENRGWTLLGLPAGAGLPDSPLDSYKDAAERYRWAIEHLRQIKRIDQVFRVQGEPRVLVDLGLYTRALKQVLQQSQPNAPSWAEEHLGLAYRAWQAALCQREGGCQGTLGVTSGHIPLVQWVSSRLLALLPTRNKELDGGVAAPGNTSNQRLAQSNTGNDKKDACQTIKDELLLEQLALNAYRNPDLLKYATDRNLDDTDYDVAVKNYVARVWDSGRTPSSLTPEDVAAMFTTQRTERFFGPAMAFDPHTGSVYFNQSKEGEPDWIQILDMDGRPTENYAKASKAYEENYGKQAGNTLFNAHVEHEKVHQRNRWKYPGGFPENLSKNEIEAYQKSVEIKQQGLKQLGCP</sequence>
<evidence type="ECO:0000313" key="2">
    <source>
        <dbReference type="EMBL" id="GEM84950.1"/>
    </source>
</evidence>
<feature type="compositionally biased region" description="Polar residues" evidence="1">
    <location>
        <begin position="490"/>
        <end position="503"/>
    </location>
</feature>
<evidence type="ECO:0000313" key="3">
    <source>
        <dbReference type="Proteomes" id="UP000321197"/>
    </source>
</evidence>
<feature type="region of interest" description="Disordered" evidence="1">
    <location>
        <begin position="483"/>
        <end position="506"/>
    </location>
</feature>
<proteinExistence type="predicted"/>
<organism evidence="2 3">
    <name type="scientific">Meiothermus hypogaeus NBRC 106114</name>
    <dbReference type="NCBI Taxonomy" id="1227553"/>
    <lineage>
        <taxon>Bacteria</taxon>
        <taxon>Thermotogati</taxon>
        <taxon>Deinococcota</taxon>
        <taxon>Deinococci</taxon>
        <taxon>Thermales</taxon>
        <taxon>Thermaceae</taxon>
        <taxon>Meiothermus</taxon>
    </lineage>
</organism>
<evidence type="ECO:0000256" key="1">
    <source>
        <dbReference type="SAM" id="MobiDB-lite"/>
    </source>
</evidence>
<dbReference type="AlphaFoldDB" id="A0A511R5R9"/>
<dbReference type="RefSeq" id="WP_119339733.1">
    <property type="nucleotide sequence ID" value="NZ_BJXL01000150.1"/>
</dbReference>
<dbReference type="EMBL" id="BJXL01000150">
    <property type="protein sequence ID" value="GEM84950.1"/>
    <property type="molecule type" value="Genomic_DNA"/>
</dbReference>
<dbReference type="Proteomes" id="UP000321197">
    <property type="component" value="Unassembled WGS sequence"/>
</dbReference>
<gene>
    <name evidence="2" type="ORF">MHY01S_31160</name>
</gene>
<accession>A0A511R5R9</accession>
<name>A0A511R5R9_9DEIN</name>
<reference evidence="2 3" key="1">
    <citation type="submission" date="2019-07" db="EMBL/GenBank/DDBJ databases">
        <title>Whole genome shotgun sequence of Meiothermus hypogaeus NBRC 106114.</title>
        <authorList>
            <person name="Hosoyama A."/>
            <person name="Uohara A."/>
            <person name="Ohji S."/>
            <person name="Ichikawa N."/>
        </authorList>
    </citation>
    <scope>NUCLEOTIDE SEQUENCE [LARGE SCALE GENOMIC DNA]</scope>
    <source>
        <strain evidence="2 3">NBRC 106114</strain>
    </source>
</reference>
<protein>
    <submittedName>
        <fullName evidence="2">Uncharacterized protein</fullName>
    </submittedName>
</protein>
<dbReference type="OrthoDB" id="568723at2"/>
<comment type="caution">
    <text evidence="2">The sequence shown here is derived from an EMBL/GenBank/DDBJ whole genome shotgun (WGS) entry which is preliminary data.</text>
</comment>